<sequence length="154" mass="16122">MHRSGSTTRASEEYFVVGMAAGAATPPSGAGKGATAGGQVRRSSSVGGLSESDDLLLPKYDPQSGIAKKDASRSRTGESAVHVIPLVLIACALVLWFFSGPIPRQTVVVCANRPVLGELRLGRVALMDDSGVPRWHAVVQFGPVRIGPRQTVCI</sequence>
<keyword evidence="2" id="KW-0472">Membrane</keyword>
<dbReference type="PANTHER" id="PTHR34189">
    <property type="entry name" value="TRANSMEMBRANE PROTEIN"/>
    <property type="match status" value="1"/>
</dbReference>
<feature type="region of interest" description="Disordered" evidence="1">
    <location>
        <begin position="24"/>
        <end position="72"/>
    </location>
</feature>
<comment type="caution">
    <text evidence="3">The sequence shown here is derived from an EMBL/GenBank/DDBJ whole genome shotgun (WGS) entry which is preliminary data.</text>
</comment>
<dbReference type="PANTHER" id="PTHR34189:SF13">
    <property type="entry name" value="TRANSMEMBRANE PROTEIN"/>
    <property type="match status" value="1"/>
</dbReference>
<keyword evidence="4" id="KW-1185">Reference proteome</keyword>
<feature type="transmembrane region" description="Helical" evidence="2">
    <location>
        <begin position="79"/>
        <end position="98"/>
    </location>
</feature>
<dbReference type="AlphaFoldDB" id="A0A843X2V1"/>
<feature type="compositionally biased region" description="Low complexity" evidence="1">
    <location>
        <begin position="37"/>
        <end position="50"/>
    </location>
</feature>
<dbReference type="Proteomes" id="UP000652761">
    <property type="component" value="Unassembled WGS sequence"/>
</dbReference>
<evidence type="ECO:0000256" key="1">
    <source>
        <dbReference type="SAM" id="MobiDB-lite"/>
    </source>
</evidence>
<name>A0A843X2V1_COLES</name>
<proteinExistence type="predicted"/>
<gene>
    <name evidence="3" type="ORF">Taro_046733</name>
</gene>
<keyword evidence="2" id="KW-0812">Transmembrane</keyword>
<reference evidence="3" key="1">
    <citation type="submission" date="2017-07" db="EMBL/GenBank/DDBJ databases">
        <title>Taro Niue Genome Assembly and Annotation.</title>
        <authorList>
            <person name="Atibalentja N."/>
            <person name="Keating K."/>
            <person name="Fields C.J."/>
        </authorList>
    </citation>
    <scope>NUCLEOTIDE SEQUENCE</scope>
    <source>
        <strain evidence="3">Niue_2</strain>
        <tissue evidence="3">Leaf</tissue>
    </source>
</reference>
<dbReference type="EMBL" id="NMUH01005835">
    <property type="protein sequence ID" value="MQM13808.1"/>
    <property type="molecule type" value="Genomic_DNA"/>
</dbReference>
<accession>A0A843X2V1</accession>
<protein>
    <submittedName>
        <fullName evidence="3">Uncharacterized protein</fullName>
    </submittedName>
</protein>
<keyword evidence="2" id="KW-1133">Transmembrane helix</keyword>
<evidence type="ECO:0000313" key="3">
    <source>
        <dbReference type="EMBL" id="MQM13808.1"/>
    </source>
</evidence>
<evidence type="ECO:0000256" key="2">
    <source>
        <dbReference type="SAM" id="Phobius"/>
    </source>
</evidence>
<dbReference type="OrthoDB" id="759788at2759"/>
<evidence type="ECO:0000313" key="4">
    <source>
        <dbReference type="Proteomes" id="UP000652761"/>
    </source>
</evidence>
<organism evidence="3 4">
    <name type="scientific">Colocasia esculenta</name>
    <name type="common">Wild taro</name>
    <name type="synonym">Arum esculentum</name>
    <dbReference type="NCBI Taxonomy" id="4460"/>
    <lineage>
        <taxon>Eukaryota</taxon>
        <taxon>Viridiplantae</taxon>
        <taxon>Streptophyta</taxon>
        <taxon>Embryophyta</taxon>
        <taxon>Tracheophyta</taxon>
        <taxon>Spermatophyta</taxon>
        <taxon>Magnoliopsida</taxon>
        <taxon>Liliopsida</taxon>
        <taxon>Araceae</taxon>
        <taxon>Aroideae</taxon>
        <taxon>Colocasieae</taxon>
        <taxon>Colocasia</taxon>
    </lineage>
</organism>